<dbReference type="Proteomes" id="UP000001937">
    <property type="component" value="Chromosome"/>
</dbReference>
<sequence>MDFVMQQSDRADRVSGKTPATPAHYKHARASVVIPAYNEAAVIGRCLDRLADGAAPEDLEIVVVANGCSDETARRVRDRGVRCVETAKAGKAAALNLGDAEVTTFPRFYVDADLEVSGADLLQVADVLRTGPALAASPHLTIRLAGTSRVVRDYYRIWLRLPYVRNGRIGGVIGVSEQGRACFDRFPDAIADDFFLYHRFAPDERSTVDGTCFVVHPARTARDLVRQKSRVFAGNAQLRALGLAPAGGSTKDGRGIVGGSVDWLRVVRAEPRLLGAAPAYLAVSTVAKVLARRKVRRGDLGTWERDGSSRGGSPAPSTSTSCP</sequence>
<gene>
    <name evidence="12" type="ordered locus">Francci3_1573</name>
</gene>
<name>Q2JCP3_FRACC</name>
<dbReference type="GO" id="GO:0016757">
    <property type="term" value="F:glycosyltransferase activity"/>
    <property type="evidence" value="ECO:0007669"/>
    <property type="project" value="UniProtKB-KW"/>
</dbReference>
<evidence type="ECO:0000256" key="4">
    <source>
        <dbReference type="ARBA" id="ARBA00022679"/>
    </source>
</evidence>
<evidence type="ECO:0000256" key="8">
    <source>
        <dbReference type="ARBA" id="ARBA00038120"/>
    </source>
</evidence>
<keyword evidence="13" id="KW-1185">Reference proteome</keyword>
<dbReference type="AlphaFoldDB" id="Q2JCP3"/>
<comment type="similarity">
    <text evidence="8">Belongs to the glycosyltransferase 2 family. CrtQ subfamily.</text>
</comment>
<evidence type="ECO:0000256" key="5">
    <source>
        <dbReference type="ARBA" id="ARBA00023136"/>
    </source>
</evidence>
<comment type="subcellular location">
    <subcellularLocation>
        <location evidence="1">Cell membrane</location>
    </subcellularLocation>
</comment>
<dbReference type="HOGENOM" id="CLU_084695_0_0_11"/>
<dbReference type="Gene3D" id="3.90.550.10">
    <property type="entry name" value="Spore Coat Polysaccharide Biosynthesis Protein SpsA, Chain A"/>
    <property type="match status" value="1"/>
</dbReference>
<protein>
    <recommendedName>
        <fullName evidence="9">4,4'-diaponeurosporenoate glycosyltransferase</fullName>
    </recommendedName>
</protein>
<evidence type="ECO:0000256" key="6">
    <source>
        <dbReference type="ARBA" id="ARBA00037281"/>
    </source>
</evidence>
<dbReference type="PANTHER" id="PTHR43646">
    <property type="entry name" value="GLYCOSYLTRANSFERASE"/>
    <property type="match status" value="1"/>
</dbReference>
<evidence type="ECO:0000256" key="2">
    <source>
        <dbReference type="ARBA" id="ARBA00022475"/>
    </source>
</evidence>
<evidence type="ECO:0000256" key="9">
    <source>
        <dbReference type="ARBA" id="ARBA00040345"/>
    </source>
</evidence>
<proteinExistence type="inferred from homology"/>
<dbReference type="STRING" id="106370.Francci3_1573"/>
<keyword evidence="4 12" id="KW-0808">Transferase</keyword>
<evidence type="ECO:0000256" key="3">
    <source>
        <dbReference type="ARBA" id="ARBA00022676"/>
    </source>
</evidence>
<dbReference type="eggNOG" id="COG1215">
    <property type="taxonomic scope" value="Bacteria"/>
</dbReference>
<dbReference type="InterPro" id="IPR029044">
    <property type="entry name" value="Nucleotide-diphossugar_trans"/>
</dbReference>
<feature type="domain" description="Glycosyltransferase 2-like" evidence="11">
    <location>
        <begin position="31"/>
        <end position="159"/>
    </location>
</feature>
<accession>Q2JCP3</accession>
<evidence type="ECO:0000256" key="10">
    <source>
        <dbReference type="SAM" id="MobiDB-lite"/>
    </source>
</evidence>
<dbReference type="PANTHER" id="PTHR43646:SF2">
    <property type="entry name" value="GLYCOSYLTRANSFERASE 2-LIKE DOMAIN-CONTAINING PROTEIN"/>
    <property type="match status" value="1"/>
</dbReference>
<comment type="function">
    <text evidence="6">Catalyzes the glycosylation of 4,4'-diaponeurosporenoate, i.e. the esterification of glucose at the C1'' position with the carboxyl group of 4,4'-diaponeurosporenic acid, to form glycosyl-4,4'-diaponeurosporenoate. This is a step in the biosynthesis of staphyloxanthin, an orange pigment present in most staphylococci strains.</text>
</comment>
<dbReference type="GO" id="GO:0005886">
    <property type="term" value="C:plasma membrane"/>
    <property type="evidence" value="ECO:0007669"/>
    <property type="project" value="UniProtKB-SubCell"/>
</dbReference>
<organism evidence="12 13">
    <name type="scientific">Frankia casuarinae (strain DSM 45818 / CECT 9043 / HFP020203 / CcI3)</name>
    <dbReference type="NCBI Taxonomy" id="106370"/>
    <lineage>
        <taxon>Bacteria</taxon>
        <taxon>Bacillati</taxon>
        <taxon>Actinomycetota</taxon>
        <taxon>Actinomycetes</taxon>
        <taxon>Frankiales</taxon>
        <taxon>Frankiaceae</taxon>
        <taxon>Frankia</taxon>
    </lineage>
</organism>
<dbReference type="SUPFAM" id="SSF53448">
    <property type="entry name" value="Nucleotide-diphospho-sugar transferases"/>
    <property type="match status" value="1"/>
</dbReference>
<dbReference type="KEGG" id="fra:Francci3_1573"/>
<feature type="region of interest" description="Disordered" evidence="10">
    <location>
        <begin position="301"/>
        <end position="323"/>
    </location>
</feature>
<evidence type="ECO:0000256" key="7">
    <source>
        <dbReference type="ARBA" id="ARBA00037904"/>
    </source>
</evidence>
<feature type="region of interest" description="Disordered" evidence="10">
    <location>
        <begin position="1"/>
        <end position="22"/>
    </location>
</feature>
<dbReference type="CAZy" id="GT2">
    <property type="family name" value="Glycosyltransferase Family 2"/>
</dbReference>
<evidence type="ECO:0000313" key="12">
    <source>
        <dbReference type="EMBL" id="ABD10949.1"/>
    </source>
</evidence>
<dbReference type="Pfam" id="PF00535">
    <property type="entry name" value="Glycos_transf_2"/>
    <property type="match status" value="1"/>
</dbReference>
<comment type="pathway">
    <text evidence="7">Carotenoid biosynthesis; staphyloxanthin biosynthesis; staphyloxanthin from farnesyl diphosphate: step 4/5.</text>
</comment>
<dbReference type="InterPro" id="IPR001173">
    <property type="entry name" value="Glyco_trans_2-like"/>
</dbReference>
<keyword evidence="2" id="KW-1003">Cell membrane</keyword>
<evidence type="ECO:0000256" key="1">
    <source>
        <dbReference type="ARBA" id="ARBA00004236"/>
    </source>
</evidence>
<keyword evidence="3" id="KW-0328">Glycosyltransferase</keyword>
<dbReference type="EMBL" id="CP000249">
    <property type="protein sequence ID" value="ABD10949.1"/>
    <property type="molecule type" value="Genomic_DNA"/>
</dbReference>
<evidence type="ECO:0000259" key="11">
    <source>
        <dbReference type="Pfam" id="PF00535"/>
    </source>
</evidence>
<keyword evidence="5" id="KW-0472">Membrane</keyword>
<reference evidence="12 13" key="1">
    <citation type="journal article" date="2007" name="Genome Res.">
        <title>Genome characteristics of facultatively symbiotic Frankia sp. strains reflect host range and host plant biogeography.</title>
        <authorList>
            <person name="Normand P."/>
            <person name="Lapierre P."/>
            <person name="Tisa L.S."/>
            <person name="Gogarten J.P."/>
            <person name="Alloisio N."/>
            <person name="Bagnarol E."/>
            <person name="Bassi C.A."/>
            <person name="Berry A.M."/>
            <person name="Bickhart D.M."/>
            <person name="Choisne N."/>
            <person name="Couloux A."/>
            <person name="Cournoyer B."/>
            <person name="Cruveiller S."/>
            <person name="Daubin V."/>
            <person name="Demange N."/>
            <person name="Francino M.P."/>
            <person name="Goltsman E."/>
            <person name="Huang Y."/>
            <person name="Kopp O.R."/>
            <person name="Labarre L."/>
            <person name="Lapidus A."/>
            <person name="Lavire C."/>
            <person name="Marechal J."/>
            <person name="Martinez M."/>
            <person name="Mastronunzio J.E."/>
            <person name="Mullin B.C."/>
            <person name="Niemann J."/>
            <person name="Pujic P."/>
            <person name="Rawnsley T."/>
            <person name="Rouy Z."/>
            <person name="Schenowitz C."/>
            <person name="Sellstedt A."/>
            <person name="Tavares F."/>
            <person name="Tomkins J.P."/>
            <person name="Vallenet D."/>
            <person name="Valverde C."/>
            <person name="Wall L.G."/>
            <person name="Wang Y."/>
            <person name="Medigue C."/>
            <person name="Benson D.R."/>
        </authorList>
    </citation>
    <scope>NUCLEOTIDE SEQUENCE [LARGE SCALE GENOMIC DNA]</scope>
    <source>
        <strain evidence="13">DSM 45818 / CECT 9043 / CcI3</strain>
    </source>
</reference>
<evidence type="ECO:0000313" key="13">
    <source>
        <dbReference type="Proteomes" id="UP000001937"/>
    </source>
</evidence>